<dbReference type="RefSeq" id="WP_069459992.1">
    <property type="nucleotide sequence ID" value="NZ_CP034909.1"/>
</dbReference>
<protein>
    <submittedName>
        <fullName evidence="1">Uncharacterized protein</fullName>
    </submittedName>
</protein>
<evidence type="ECO:0000313" key="2">
    <source>
        <dbReference type="Proteomes" id="UP000094342"/>
    </source>
</evidence>
<dbReference type="OrthoDB" id="7960576at2"/>
<comment type="caution">
    <text evidence="1">The sequence shown here is derived from an EMBL/GenBank/DDBJ whole genome shotgun (WGS) entry which is preliminary data.</text>
</comment>
<dbReference type="EMBL" id="LYBW01000060">
    <property type="protein sequence ID" value="ODR90291.1"/>
    <property type="molecule type" value="Genomic_DNA"/>
</dbReference>
<proteinExistence type="predicted"/>
<evidence type="ECO:0000313" key="1">
    <source>
        <dbReference type="EMBL" id="ODR90291.1"/>
    </source>
</evidence>
<dbReference type="Proteomes" id="UP000094342">
    <property type="component" value="Unassembled WGS sequence"/>
</dbReference>
<keyword evidence="2" id="KW-1185">Reference proteome</keyword>
<accession>A0A1E3VAW4</accession>
<gene>
    <name evidence="1" type="ORF">A8M32_16745</name>
</gene>
<name>A0A1E3VAW4_9HYPH</name>
<dbReference type="AlphaFoldDB" id="A0A1E3VAW4"/>
<organism evidence="1 2">
    <name type="scientific">Sinorhizobium alkalisoli</name>
    <dbReference type="NCBI Taxonomy" id="1752398"/>
    <lineage>
        <taxon>Bacteria</taxon>
        <taxon>Pseudomonadati</taxon>
        <taxon>Pseudomonadota</taxon>
        <taxon>Alphaproteobacteria</taxon>
        <taxon>Hyphomicrobiales</taxon>
        <taxon>Rhizobiaceae</taxon>
        <taxon>Sinorhizobium/Ensifer group</taxon>
        <taxon>Sinorhizobium</taxon>
    </lineage>
</organism>
<reference evidence="2" key="1">
    <citation type="submission" date="2016-05" db="EMBL/GenBank/DDBJ databases">
        <authorList>
            <person name="Li Y."/>
        </authorList>
    </citation>
    <scope>NUCLEOTIDE SEQUENCE [LARGE SCALE GENOMIC DNA]</scope>
    <source>
        <strain evidence="2">YIC4027</strain>
    </source>
</reference>
<sequence length="87" mass="9483">MPTYHRLPDQPVPGAVIVKLYRSDGQVRGYVRKVTDASEDDTIFPGEEMGPEDALKLAKTHSLGAAPIYVELAEGVEWDPNWGATTG</sequence>